<feature type="domain" description="C2H2-type" evidence="14">
    <location>
        <begin position="564"/>
        <end position="591"/>
    </location>
</feature>
<dbReference type="FunFam" id="3.30.160.60:FF:000070">
    <property type="entry name" value="zinc finger protein 689 isoform X1"/>
    <property type="match status" value="2"/>
</dbReference>
<feature type="compositionally biased region" description="Basic and acidic residues" evidence="13">
    <location>
        <begin position="182"/>
        <end position="194"/>
    </location>
</feature>
<evidence type="ECO:0000313" key="17">
    <source>
        <dbReference type="Proteomes" id="UP001166674"/>
    </source>
</evidence>
<dbReference type="SUPFAM" id="SSF109640">
    <property type="entry name" value="KRAB domain (Kruppel-associated box)"/>
    <property type="match status" value="1"/>
</dbReference>
<keyword evidence="8" id="KW-0805">Transcription regulation</keyword>
<dbReference type="FunFam" id="3.30.160.60:FF:002343">
    <property type="entry name" value="Zinc finger protein 33A"/>
    <property type="match status" value="1"/>
</dbReference>
<dbReference type="AlphaFoldDB" id="A0AA41NIZ5"/>
<keyword evidence="6 12" id="KW-0863">Zinc-finger</keyword>
<name>A0AA41NIZ5_SCICA</name>
<keyword evidence="10" id="KW-0804">Transcription</keyword>
<dbReference type="PROSITE" id="PS00028">
    <property type="entry name" value="ZINC_FINGER_C2H2_1"/>
    <property type="match status" value="11"/>
</dbReference>
<dbReference type="PROSITE" id="PS50805">
    <property type="entry name" value="KRAB"/>
    <property type="match status" value="1"/>
</dbReference>
<dbReference type="Proteomes" id="UP001166674">
    <property type="component" value="Unassembled WGS sequence"/>
</dbReference>
<dbReference type="GO" id="GO:0008270">
    <property type="term" value="F:zinc ion binding"/>
    <property type="evidence" value="ECO:0007669"/>
    <property type="project" value="UniProtKB-KW"/>
</dbReference>
<evidence type="ECO:0000259" key="15">
    <source>
        <dbReference type="PROSITE" id="PS50805"/>
    </source>
</evidence>
<evidence type="ECO:0000256" key="9">
    <source>
        <dbReference type="ARBA" id="ARBA00023125"/>
    </source>
</evidence>
<protein>
    <submittedName>
        <fullName evidence="16">Zinc finger protein 39</fullName>
    </submittedName>
</protein>
<dbReference type="CDD" id="cd07765">
    <property type="entry name" value="KRAB_A-box"/>
    <property type="match status" value="1"/>
</dbReference>
<reference evidence="16" key="1">
    <citation type="submission" date="2020-03" db="EMBL/GenBank/DDBJ databases">
        <title>Studies in the Genomics of Life Span.</title>
        <authorList>
            <person name="Glass D."/>
        </authorList>
    </citation>
    <scope>NUCLEOTIDE SEQUENCE</scope>
    <source>
        <strain evidence="16">SUZIE</strain>
        <tissue evidence="16">Muscle</tissue>
    </source>
</reference>
<evidence type="ECO:0000256" key="2">
    <source>
        <dbReference type="ARBA" id="ARBA00004123"/>
    </source>
</evidence>
<dbReference type="Gene3D" id="6.10.140.140">
    <property type="match status" value="1"/>
</dbReference>
<dbReference type="InterPro" id="IPR036051">
    <property type="entry name" value="KRAB_dom_sf"/>
</dbReference>
<feature type="domain" description="C2H2-type" evidence="14">
    <location>
        <begin position="396"/>
        <end position="423"/>
    </location>
</feature>
<dbReference type="GO" id="GO:0000978">
    <property type="term" value="F:RNA polymerase II cis-regulatory region sequence-specific DNA binding"/>
    <property type="evidence" value="ECO:0007669"/>
    <property type="project" value="TreeGrafter"/>
</dbReference>
<dbReference type="SUPFAM" id="SSF57667">
    <property type="entry name" value="beta-beta-alpha zinc fingers"/>
    <property type="match status" value="7"/>
</dbReference>
<evidence type="ECO:0000256" key="3">
    <source>
        <dbReference type="ARBA" id="ARBA00006991"/>
    </source>
</evidence>
<feature type="domain" description="C2H2-type" evidence="14">
    <location>
        <begin position="452"/>
        <end position="479"/>
    </location>
</feature>
<evidence type="ECO:0000256" key="6">
    <source>
        <dbReference type="ARBA" id="ARBA00022771"/>
    </source>
</evidence>
<dbReference type="SMART" id="SM00349">
    <property type="entry name" value="KRAB"/>
    <property type="match status" value="1"/>
</dbReference>
<keyword evidence="5" id="KW-0677">Repeat</keyword>
<evidence type="ECO:0000256" key="13">
    <source>
        <dbReference type="SAM" id="MobiDB-lite"/>
    </source>
</evidence>
<feature type="domain" description="C2H2-type" evidence="14">
    <location>
        <begin position="508"/>
        <end position="535"/>
    </location>
</feature>
<dbReference type="InterPro" id="IPR013087">
    <property type="entry name" value="Znf_C2H2_type"/>
</dbReference>
<proteinExistence type="inferred from homology"/>
<evidence type="ECO:0000256" key="5">
    <source>
        <dbReference type="ARBA" id="ARBA00022737"/>
    </source>
</evidence>
<keyword evidence="4" id="KW-0479">Metal-binding</keyword>
<evidence type="ECO:0000256" key="12">
    <source>
        <dbReference type="PROSITE-ProRule" id="PRU00042"/>
    </source>
</evidence>
<keyword evidence="7" id="KW-0862">Zinc</keyword>
<feature type="domain" description="C2H2-type" evidence="14">
    <location>
        <begin position="480"/>
        <end position="507"/>
    </location>
</feature>
<dbReference type="Pfam" id="PF00096">
    <property type="entry name" value="zf-C2H2"/>
    <property type="match status" value="9"/>
</dbReference>
<feature type="domain" description="C2H2-type" evidence="14">
    <location>
        <begin position="536"/>
        <end position="563"/>
    </location>
</feature>
<dbReference type="PANTHER" id="PTHR24393:SF159">
    <property type="entry name" value="ZINC FINGER PROTEIN 345-RELATED"/>
    <property type="match status" value="1"/>
</dbReference>
<comment type="function">
    <text evidence="1">May be involved in transcriptional regulation.</text>
</comment>
<dbReference type="GO" id="GO:0001228">
    <property type="term" value="F:DNA-binding transcription activator activity, RNA polymerase II-specific"/>
    <property type="evidence" value="ECO:0007669"/>
    <property type="project" value="TreeGrafter"/>
</dbReference>
<dbReference type="FunFam" id="3.30.160.60:FF:000003">
    <property type="entry name" value="Zinc finger protein 3 homolog"/>
    <property type="match status" value="1"/>
</dbReference>
<dbReference type="FunFam" id="3.30.160.60:FF:000250">
    <property type="entry name" value="zinc finger protein 197 isoform X1"/>
    <property type="match status" value="1"/>
</dbReference>
<organism evidence="16 17">
    <name type="scientific">Sciurus carolinensis</name>
    <name type="common">Eastern gray squirrel</name>
    <dbReference type="NCBI Taxonomy" id="30640"/>
    <lineage>
        <taxon>Eukaryota</taxon>
        <taxon>Metazoa</taxon>
        <taxon>Chordata</taxon>
        <taxon>Craniata</taxon>
        <taxon>Vertebrata</taxon>
        <taxon>Euteleostomi</taxon>
        <taxon>Mammalia</taxon>
        <taxon>Eutheria</taxon>
        <taxon>Euarchontoglires</taxon>
        <taxon>Glires</taxon>
        <taxon>Rodentia</taxon>
        <taxon>Sciuromorpha</taxon>
        <taxon>Sciuridae</taxon>
        <taxon>Sciurinae</taxon>
        <taxon>Sciurini</taxon>
        <taxon>Sciurus</taxon>
    </lineage>
</organism>
<evidence type="ECO:0000256" key="10">
    <source>
        <dbReference type="ARBA" id="ARBA00023163"/>
    </source>
</evidence>
<keyword evidence="11" id="KW-0539">Nucleus</keyword>
<evidence type="ECO:0000313" key="16">
    <source>
        <dbReference type="EMBL" id="MBZ3891305.1"/>
    </source>
</evidence>
<keyword evidence="17" id="KW-1185">Reference proteome</keyword>
<dbReference type="GO" id="GO:0005634">
    <property type="term" value="C:nucleus"/>
    <property type="evidence" value="ECO:0007669"/>
    <property type="project" value="UniProtKB-SubCell"/>
</dbReference>
<evidence type="ECO:0000259" key="14">
    <source>
        <dbReference type="PROSITE" id="PS50157"/>
    </source>
</evidence>
<feature type="domain" description="KRAB" evidence="15">
    <location>
        <begin position="25"/>
        <end position="96"/>
    </location>
</feature>
<gene>
    <name evidence="16" type="ORF">SUZIE_212295</name>
</gene>
<feature type="domain" description="C2H2-type" evidence="14">
    <location>
        <begin position="424"/>
        <end position="451"/>
    </location>
</feature>
<dbReference type="SMART" id="SM00355">
    <property type="entry name" value="ZnF_C2H2"/>
    <property type="match status" value="11"/>
</dbReference>
<keyword evidence="9" id="KW-0238">DNA-binding</keyword>
<dbReference type="Gene3D" id="3.30.160.60">
    <property type="entry name" value="Classic Zinc Finger"/>
    <property type="match status" value="11"/>
</dbReference>
<accession>A0AA41NIZ5</accession>
<evidence type="ECO:0000256" key="1">
    <source>
        <dbReference type="ARBA" id="ARBA00003767"/>
    </source>
</evidence>
<dbReference type="InterPro" id="IPR036236">
    <property type="entry name" value="Znf_C2H2_sf"/>
</dbReference>
<comment type="similarity">
    <text evidence="3">Belongs to the krueppel C2H2-type zinc-finger protein family.</text>
</comment>
<feature type="domain" description="C2H2-type" evidence="14">
    <location>
        <begin position="648"/>
        <end position="675"/>
    </location>
</feature>
<comment type="subcellular location">
    <subcellularLocation>
        <location evidence="2">Nucleus</location>
    </subcellularLocation>
</comment>
<evidence type="ECO:0000256" key="7">
    <source>
        <dbReference type="ARBA" id="ARBA00022833"/>
    </source>
</evidence>
<feature type="domain" description="C2H2-type" evidence="14">
    <location>
        <begin position="368"/>
        <end position="395"/>
    </location>
</feature>
<evidence type="ECO:0000256" key="11">
    <source>
        <dbReference type="ARBA" id="ARBA00023242"/>
    </source>
</evidence>
<dbReference type="PROSITE" id="PS50157">
    <property type="entry name" value="ZINC_FINGER_C2H2_2"/>
    <property type="match status" value="11"/>
</dbReference>
<dbReference type="Pfam" id="PF01352">
    <property type="entry name" value="KRAB"/>
    <property type="match status" value="1"/>
</dbReference>
<feature type="domain" description="C2H2-type" evidence="14">
    <location>
        <begin position="592"/>
        <end position="619"/>
    </location>
</feature>
<feature type="domain" description="C2H2-type" evidence="14">
    <location>
        <begin position="620"/>
        <end position="647"/>
    </location>
</feature>
<dbReference type="FunFam" id="3.30.160.60:FF:001498">
    <property type="entry name" value="Zinc finger protein 404"/>
    <property type="match status" value="4"/>
</dbReference>
<evidence type="ECO:0000256" key="4">
    <source>
        <dbReference type="ARBA" id="ARBA00022723"/>
    </source>
</evidence>
<feature type="region of interest" description="Disordered" evidence="13">
    <location>
        <begin position="167"/>
        <end position="194"/>
    </location>
</feature>
<comment type="caution">
    <text evidence="16">The sequence shown here is derived from an EMBL/GenBank/DDBJ whole genome shotgun (WGS) entry which is preliminary data.</text>
</comment>
<evidence type="ECO:0000256" key="8">
    <source>
        <dbReference type="ARBA" id="ARBA00023015"/>
    </source>
</evidence>
<dbReference type="EMBL" id="JAATJV010446899">
    <property type="protein sequence ID" value="MBZ3891305.1"/>
    <property type="molecule type" value="Genomic_DNA"/>
</dbReference>
<dbReference type="InterPro" id="IPR001909">
    <property type="entry name" value="KRAB"/>
</dbReference>
<dbReference type="PANTHER" id="PTHR24393">
    <property type="entry name" value="ZINC FINGER PROTEIN"/>
    <property type="match status" value="1"/>
</dbReference>
<sequence>MTRETRKAKDAASLRLFPTVGKGMVSFEDVSVDFTWEEGQDLDDAQRTLYRVVMLETYSSLVSLGHCVAKPEVIFRLEQGAGPWMVEGAPHQSLPDVQKANGLKETIQEKPERHFWQVVLPNSSTPTEERFTLGTRFNLSSKHVSSLDPTGGPEGLDVWQKELLPSEPEEVQAGEEPVGLDVPRKPPRPPERPSLHKVLNGHQQFQHCGQGKSFTVKALWTLKRLHVGETPSMLSECGKVLDKVALTAQEMTQVREKTSAYNICGETFCKNSKFTTLKKIQRIQKCYECCNGKKPLIKKPYLAKLQRSQSEEKPHMCKECENFCQKTQLTERTHRRAEPFGSHECRRHFHQKSHRSGHRGTPSGEKPFGCSVCGKSFSRKSHLSRHQGTHTGEKPYGCKECRKTFYHKSSLTIHQRTHTGEKPYECKKCRKSFYCKSDLTVHQRTHTGEKPYACEECRKTFYSKSHLTVHQRIHTGDKPYACEECRKTFNRKSNLTVHQRTHTGEKPYECDVCGKTFYQKSHLSTHQGTHTDEKPYECEHCRKAFLHKSSLTVHQKTHSGNKPYTCDACRKTFLHKSSLTVHQRAHAGHKPYVCEDCRKAFYCKSHLTVHRRTHTGEKPYECHKCEKAFHQKSYLSRHQMTHQNEKQYQCQECRKTFYRKSSFTVHQRTHLGKTARV</sequence>
<dbReference type="FunFam" id="3.30.160.60:FF:000295">
    <property type="entry name" value="zinc finger protein 19"/>
    <property type="match status" value="1"/>
</dbReference>
<dbReference type="FunFam" id="3.30.160.60:FF:000022">
    <property type="entry name" value="zinc finger protein 383 isoform X1"/>
    <property type="match status" value="1"/>
</dbReference>